<keyword evidence="3" id="KW-1185">Reference proteome</keyword>
<evidence type="ECO:0000256" key="1">
    <source>
        <dbReference type="SAM" id="MobiDB-lite"/>
    </source>
</evidence>
<protein>
    <submittedName>
        <fullName evidence="2">Uncharacterized protein</fullName>
    </submittedName>
</protein>
<dbReference type="Proteomes" id="UP000812966">
    <property type="component" value="Unassembled WGS sequence"/>
</dbReference>
<accession>A0A8K0JLX3</accession>
<sequence length="945" mass="108353">MGIEEFGMLVDQDTPVNPVDDVISQRPPSPSDTERSEVEISIAEWLDQCVKHKLPGCCSYDLELNDDDLVGGCPREDCAQYKMTRRFALEGQRQVESGTLKGDFCVEIAEKIHRLLKQVFPRKVPHEEWPRWLRTVYGLSDGARGEPVSAWDYAEGIRTALNSGPYKMDLADIFEEAFDWCERRLVLYPFARNQARVDQDFKREFKGDGHHRLHNRIVGLDRLFSREPSSFKARVLPIVQSSGTGKTRTTLELSTLELGFYTCIRDSPGSSTVSAPKQDTIAYDYLTGRLEDDFEILKAVASWLAGFFRAYGKLCQREKRKLGERCTRKELAIHLASLLRKDIVRDFPAGEPGLSSGGSSKRVHKHSKRDRLTIEIKRAAEEFLANESEWCCELVLRHRDHSSDTRMPSQLEFFAGKLREEFEPLQNLFPNEQDNDEHYIHLVFDNATAMKHRLECLRSLLIHMRYTKFWVLLVDTDAKIAKSNDGTRLPEPFVELLPDIFLRSPDRLPYYHSILWGRRQVTHEKILELIPLMGRPLWNDDLWLQGDKESQLCGRDLRYVFEKLIFASSRDFAETVEIVNRGQILGVRELVAAASERFPLELAGIRSRDDESGDRDGLSFLEEQIKTRLRLLTRLGSSRALIRAFNPSEPILSLAVAHQFRNQPDSTWSAILTVLHKSLYTGDMRLKNNNEEFYTIVMSFAMDRVLNRSRSGPRMEGRLPDHLWVANAHEWLEQLLGSDIANRPEIKAWSQCRWINFTHFGKFTIQDAEDKRISETLLMQAWTRQVAILVPQHQEERDIVEIYVVSLLSPEKPTLDSLLKLENLCPIEFRIRRTRTSAPVVGVTHLNTLTDPAGSFNVQITISSGPTQVETAQVNDSAGKMCFNIGGSNVSLYPIVSHLTDKAQETLHALIGYQEDPGEEWDGIDAIHIRDFRNHGAHLYFVYDD</sequence>
<gene>
    <name evidence="2" type="ORF">FFLO_03609</name>
</gene>
<evidence type="ECO:0000313" key="2">
    <source>
        <dbReference type="EMBL" id="KAG7535938.1"/>
    </source>
</evidence>
<name>A0A8K0JLX3_9TREE</name>
<evidence type="ECO:0000313" key="3">
    <source>
        <dbReference type="Proteomes" id="UP000812966"/>
    </source>
</evidence>
<dbReference type="PANTHER" id="PTHR33266">
    <property type="entry name" value="CHROMOSOME 15, WHOLE GENOME SHOTGUN SEQUENCE"/>
    <property type="match status" value="1"/>
</dbReference>
<dbReference type="PANTHER" id="PTHR33266:SF1">
    <property type="entry name" value="F-BOX DOMAIN-CONTAINING PROTEIN"/>
    <property type="match status" value="1"/>
</dbReference>
<dbReference type="EMBL" id="JABELV010000067">
    <property type="protein sequence ID" value="KAG7535938.1"/>
    <property type="molecule type" value="Genomic_DNA"/>
</dbReference>
<proteinExistence type="predicted"/>
<comment type="caution">
    <text evidence="2">The sequence shown here is derived from an EMBL/GenBank/DDBJ whole genome shotgun (WGS) entry which is preliminary data.</text>
</comment>
<feature type="region of interest" description="Disordered" evidence="1">
    <location>
        <begin position="1"/>
        <end position="36"/>
    </location>
</feature>
<dbReference type="AlphaFoldDB" id="A0A8K0JLX3"/>
<organism evidence="2 3">
    <name type="scientific">Filobasidium floriforme</name>
    <dbReference type="NCBI Taxonomy" id="5210"/>
    <lineage>
        <taxon>Eukaryota</taxon>
        <taxon>Fungi</taxon>
        <taxon>Dikarya</taxon>
        <taxon>Basidiomycota</taxon>
        <taxon>Agaricomycotina</taxon>
        <taxon>Tremellomycetes</taxon>
        <taxon>Filobasidiales</taxon>
        <taxon>Filobasidiaceae</taxon>
        <taxon>Filobasidium</taxon>
    </lineage>
</organism>
<reference evidence="2" key="1">
    <citation type="submission" date="2020-04" db="EMBL/GenBank/DDBJ databases">
        <title>Analysis of mating type loci in Filobasidium floriforme.</title>
        <authorList>
            <person name="Nowrousian M."/>
        </authorList>
    </citation>
    <scope>NUCLEOTIDE SEQUENCE</scope>
    <source>
        <strain evidence="2">CBS 6242</strain>
    </source>
</reference>